<organism evidence="3 4">
    <name type="scientific">Mobilicoccus pelagius NBRC 104925</name>
    <dbReference type="NCBI Taxonomy" id="1089455"/>
    <lineage>
        <taxon>Bacteria</taxon>
        <taxon>Bacillati</taxon>
        <taxon>Actinomycetota</taxon>
        <taxon>Actinomycetes</taxon>
        <taxon>Micrococcales</taxon>
        <taxon>Dermatophilaceae</taxon>
        <taxon>Mobilicoccus</taxon>
    </lineage>
</organism>
<sequence length="449" mass="50955">MTTTLPRPTPTSPQDGTFADTPDATDEITPAPTPARPTPTRSSRIAGTTTERHWAPKHEGDTDPAGHLTPEQIDELGRELDALREEIVASRGAADAAYIRRLIRAQRTLEASSRLVLLFSRHRGAWVVGTAGLTLAKILENMEIGHNVMHGQWDWMRDPAIHSSTWEWDHAAPAHMWKHSHNELHHTYTNVIGQDDDLGYGILRVDADQPWRPIFLAQPLWNVLNALFFQYSIAFYDLDLVGYLSEPEKRTPESRERFRRDAPAAVKKIARHVVRDYVVHPALSGPSWRSTMTANLTANLARNLWTNTVIICGHFPEGVATFATDSIEGESRGEWYLRQMLGSANLSGSPFFHLMTGNLSHQIEHHMYPDLPSNRYAEVATRVRDIMERYDLPYVTGPLHRQYASVWRKVFRYALPDGAWEDLRTSPVSTLRSGARWVRRQVASRSRGR</sequence>
<dbReference type="PANTHER" id="PTHR19353">
    <property type="entry name" value="FATTY ACID DESATURASE 2"/>
    <property type="match status" value="1"/>
</dbReference>
<proteinExistence type="predicted"/>
<dbReference type="RefSeq" id="WP_009483600.1">
    <property type="nucleotide sequence ID" value="NZ_BAFE01000093.1"/>
</dbReference>
<feature type="domain" description="Fatty acid desaturase" evidence="2">
    <location>
        <begin position="126"/>
        <end position="396"/>
    </location>
</feature>
<feature type="region of interest" description="Disordered" evidence="1">
    <location>
        <begin position="1"/>
        <end position="67"/>
    </location>
</feature>
<dbReference type="GO" id="GO:0008610">
    <property type="term" value="P:lipid biosynthetic process"/>
    <property type="evidence" value="ECO:0007669"/>
    <property type="project" value="UniProtKB-ARBA"/>
</dbReference>
<evidence type="ECO:0000313" key="3">
    <source>
        <dbReference type="EMBL" id="GAB49757.1"/>
    </source>
</evidence>
<dbReference type="Pfam" id="PF00487">
    <property type="entry name" value="FA_desaturase"/>
    <property type="match status" value="1"/>
</dbReference>
<dbReference type="GO" id="GO:0016717">
    <property type="term" value="F:oxidoreductase activity, acting on paired donors, with oxidation of a pair of donors resulting in the reduction of molecular oxygen to two molecules of water"/>
    <property type="evidence" value="ECO:0007669"/>
    <property type="project" value="TreeGrafter"/>
</dbReference>
<feature type="compositionally biased region" description="Basic and acidic residues" evidence="1">
    <location>
        <begin position="50"/>
        <end position="61"/>
    </location>
</feature>
<dbReference type="CDD" id="cd03506">
    <property type="entry name" value="Delta6-FADS-like"/>
    <property type="match status" value="1"/>
</dbReference>
<dbReference type="AlphaFoldDB" id="H5UVJ9"/>
<dbReference type="STRING" id="1089455.MOPEL_134_00410"/>
<dbReference type="InterPro" id="IPR012171">
    <property type="entry name" value="Fatty_acid_desaturase"/>
</dbReference>
<dbReference type="InterPro" id="IPR005804">
    <property type="entry name" value="FA_desaturase_dom"/>
</dbReference>
<accession>H5UVJ9</accession>
<keyword evidence="4" id="KW-1185">Reference proteome</keyword>
<name>H5UVJ9_9MICO</name>
<evidence type="ECO:0000313" key="4">
    <source>
        <dbReference type="Proteomes" id="UP000004367"/>
    </source>
</evidence>
<evidence type="ECO:0000256" key="1">
    <source>
        <dbReference type="SAM" id="MobiDB-lite"/>
    </source>
</evidence>
<dbReference type="Proteomes" id="UP000004367">
    <property type="component" value="Unassembled WGS sequence"/>
</dbReference>
<dbReference type="PANTHER" id="PTHR19353:SF19">
    <property type="entry name" value="DELTA(5) FATTY ACID DESATURASE C-RELATED"/>
    <property type="match status" value="1"/>
</dbReference>
<gene>
    <name evidence="3" type="primary">desA</name>
    <name evidence="3" type="ORF">MOPEL_134_00410</name>
</gene>
<dbReference type="EMBL" id="BAFE01000093">
    <property type="protein sequence ID" value="GAB49757.1"/>
    <property type="molecule type" value="Genomic_DNA"/>
</dbReference>
<protein>
    <submittedName>
        <fullName evidence="3">Acyl-CoA desaturase DesA</fullName>
    </submittedName>
</protein>
<dbReference type="eggNOG" id="COG3239">
    <property type="taxonomic scope" value="Bacteria"/>
</dbReference>
<evidence type="ECO:0000259" key="2">
    <source>
        <dbReference type="Pfam" id="PF00487"/>
    </source>
</evidence>
<comment type="caution">
    <text evidence="3">The sequence shown here is derived from an EMBL/GenBank/DDBJ whole genome shotgun (WGS) entry which is preliminary data.</text>
</comment>
<dbReference type="GO" id="GO:0016020">
    <property type="term" value="C:membrane"/>
    <property type="evidence" value="ECO:0007669"/>
    <property type="project" value="TreeGrafter"/>
</dbReference>
<reference evidence="3 4" key="1">
    <citation type="submission" date="2012-02" db="EMBL/GenBank/DDBJ databases">
        <title>Whole genome shotgun sequence of Mobilicoccus pelagius NBRC 104925.</title>
        <authorList>
            <person name="Yoshida Y."/>
            <person name="Hosoyama A."/>
            <person name="Tsuchikane K."/>
            <person name="Katsumata H."/>
            <person name="Yamazaki S."/>
            <person name="Fujita N."/>
        </authorList>
    </citation>
    <scope>NUCLEOTIDE SEQUENCE [LARGE SCALE GENOMIC DNA]</scope>
    <source>
        <strain evidence="3 4">NBRC 104925</strain>
    </source>
</reference>